<dbReference type="AlphaFoldDB" id="L0H415"/>
<protein>
    <submittedName>
        <fullName evidence="3">Serine/threonine protein phosphatase</fullName>
    </submittedName>
</protein>
<dbReference type="Gene3D" id="2.60.40.10">
    <property type="entry name" value="Immunoglobulins"/>
    <property type="match status" value="1"/>
</dbReference>
<proteinExistence type="predicted"/>
<evidence type="ECO:0000259" key="2">
    <source>
        <dbReference type="Pfam" id="PF13672"/>
    </source>
</evidence>
<dbReference type="EMBL" id="CP003051">
    <property type="protein sequence ID" value="AGA92344.1"/>
    <property type="molecule type" value="Genomic_DNA"/>
</dbReference>
<dbReference type="SUPFAM" id="SSF81606">
    <property type="entry name" value="PP2C-like"/>
    <property type="match status" value="1"/>
</dbReference>
<organism evidence="3 4">
    <name type="scientific">Thioflavicoccus mobilis 8321</name>
    <dbReference type="NCBI Taxonomy" id="765912"/>
    <lineage>
        <taxon>Bacteria</taxon>
        <taxon>Pseudomonadati</taxon>
        <taxon>Pseudomonadota</taxon>
        <taxon>Gammaproteobacteria</taxon>
        <taxon>Chromatiales</taxon>
        <taxon>Chromatiaceae</taxon>
        <taxon>Thioflavicoccus</taxon>
    </lineage>
</organism>
<dbReference type="PATRIC" id="fig|765912.4.peg.3612"/>
<dbReference type="STRING" id="765912.Thimo_3688"/>
<name>L0H415_9GAMM</name>
<dbReference type="InterPro" id="IPR013783">
    <property type="entry name" value="Ig-like_fold"/>
</dbReference>
<dbReference type="InterPro" id="IPR036457">
    <property type="entry name" value="PPM-type-like_dom_sf"/>
</dbReference>
<reference evidence="3 4" key="1">
    <citation type="submission" date="2011-09" db="EMBL/GenBank/DDBJ databases">
        <title>Complete sequence of chromosome of Thioflavicoccus mobilis 8321.</title>
        <authorList>
            <consortium name="US DOE Joint Genome Institute"/>
            <person name="Lucas S."/>
            <person name="Han J."/>
            <person name="Lapidus A."/>
            <person name="Cheng J.-F."/>
            <person name="Goodwin L."/>
            <person name="Pitluck S."/>
            <person name="Peters L."/>
            <person name="Ovchinnikova G."/>
            <person name="Lu M."/>
            <person name="Detter J.C."/>
            <person name="Han C."/>
            <person name="Tapia R."/>
            <person name="Land M."/>
            <person name="Hauser L."/>
            <person name="Kyrpides N."/>
            <person name="Ivanova N."/>
            <person name="Pagani I."/>
            <person name="Vogl K."/>
            <person name="Liu Z."/>
            <person name="Imhoff J."/>
            <person name="Thiel V."/>
            <person name="Frigaard N.-U."/>
            <person name="Bryant D."/>
            <person name="Woyke T."/>
        </authorList>
    </citation>
    <scope>NUCLEOTIDE SEQUENCE [LARGE SCALE GENOMIC DNA]</scope>
    <source>
        <strain evidence="3 4">8321</strain>
    </source>
</reference>
<dbReference type="Proteomes" id="UP000010816">
    <property type="component" value="Chromosome"/>
</dbReference>
<accession>L0H415</accession>
<dbReference type="eggNOG" id="COG0631">
    <property type="taxonomic scope" value="Bacteria"/>
</dbReference>
<sequence length="564" mass="59506">MDEDQQLSIARALAEEAVRRLAETGEEAGEPIDPAALGPESALIRSALNLLAEAQAAAAIATPVDDDEPDDPPSTPVHDEEPEAEHLPHQPPATETDPSPEIEDQGAPAHNTAQDRGPSPEESIVAPAATNANDDPQATEGESLARDTDESSTSPERPTDAVPEPSAAEPPHPRIAFAVSANARVNESFQANIAVRGGEPEAVVVLDCEVPDGLGLAFDPAGAILQGIPTSAGDFALTVHYRFADADPDRPTMAATAMLTVNPDPRSLWQDRPSDREAAGWKSDAVHTLVAAGEDRRVVAASKRGRSHAHIGGFRDDDYCILVEEARPWTLIAVADGAGSAERARIGSHLAATTAARRAAAYLAGGLGETLVEHTLAGEAAQQRGAREVAYEVLGGAALAAVKAIEQAAERDGATVKDYATTLLLVGHRPLGERHLLIAFWVGDGAIAALEPFQAHLLGTPDGGAFAGQTRFLDRSIVADANAIMSRIRVTTVADLQALLVMSDGVSDAHFASDQDLADPVCWQTFWHLIEPLLAGEHPGEELLAWLDFWSPGNHDDRTIAVLW</sequence>
<dbReference type="Gene3D" id="3.60.40.10">
    <property type="entry name" value="PPM-type phosphatase domain"/>
    <property type="match status" value="1"/>
</dbReference>
<feature type="region of interest" description="Disordered" evidence="1">
    <location>
        <begin position="59"/>
        <end position="172"/>
    </location>
</feature>
<dbReference type="KEGG" id="tmb:Thimo_3688"/>
<gene>
    <name evidence="3" type="ORF">Thimo_3688</name>
</gene>
<dbReference type="RefSeq" id="WP_015282469.1">
    <property type="nucleotide sequence ID" value="NC_019940.1"/>
</dbReference>
<keyword evidence="4" id="KW-1185">Reference proteome</keyword>
<dbReference type="HOGENOM" id="CLU_027874_1_0_6"/>
<dbReference type="Pfam" id="PF13672">
    <property type="entry name" value="PP2C_2"/>
    <property type="match status" value="1"/>
</dbReference>
<evidence type="ECO:0000313" key="4">
    <source>
        <dbReference type="Proteomes" id="UP000010816"/>
    </source>
</evidence>
<dbReference type="InterPro" id="IPR001932">
    <property type="entry name" value="PPM-type_phosphatase-like_dom"/>
</dbReference>
<feature type="domain" description="PPM-type phosphatase" evidence="2">
    <location>
        <begin position="304"/>
        <end position="547"/>
    </location>
</feature>
<evidence type="ECO:0000256" key="1">
    <source>
        <dbReference type="SAM" id="MobiDB-lite"/>
    </source>
</evidence>
<evidence type="ECO:0000313" key="3">
    <source>
        <dbReference type="EMBL" id="AGA92344.1"/>
    </source>
</evidence>
<dbReference type="OrthoDB" id="963478at2"/>